<feature type="binding site" evidence="7">
    <location>
        <position position="57"/>
    </location>
    <ligand>
        <name>Zn(2+)</name>
        <dbReference type="ChEBI" id="CHEBI:29105"/>
        <label>2</label>
    </ligand>
</feature>
<comment type="pathway">
    <text evidence="2 7">Secondary metabolite metabolism; methylglyoxal degradation; (R)-lactate from methylglyoxal: step 2/2.</text>
</comment>
<dbReference type="PANTHER" id="PTHR43705">
    <property type="entry name" value="HYDROXYACYLGLUTATHIONE HYDROLASE"/>
    <property type="match status" value="1"/>
</dbReference>
<keyword evidence="10" id="KW-1185">Reference proteome</keyword>
<dbReference type="InterPro" id="IPR001279">
    <property type="entry name" value="Metallo-B-lactamas"/>
</dbReference>
<evidence type="ECO:0000259" key="8">
    <source>
        <dbReference type="SMART" id="SM00849"/>
    </source>
</evidence>
<evidence type="ECO:0000256" key="2">
    <source>
        <dbReference type="ARBA" id="ARBA00004963"/>
    </source>
</evidence>
<evidence type="ECO:0000256" key="6">
    <source>
        <dbReference type="ARBA" id="ARBA00022833"/>
    </source>
</evidence>
<dbReference type="PIRSF" id="PIRSF005457">
    <property type="entry name" value="Glx"/>
    <property type="match status" value="1"/>
</dbReference>
<keyword evidence="4 7" id="KW-0479">Metal-binding</keyword>
<evidence type="ECO:0000256" key="5">
    <source>
        <dbReference type="ARBA" id="ARBA00022801"/>
    </source>
</evidence>
<evidence type="ECO:0000256" key="7">
    <source>
        <dbReference type="HAMAP-Rule" id="MF_01374"/>
    </source>
</evidence>
<dbReference type="GO" id="GO:0019243">
    <property type="term" value="P:methylglyoxal catabolic process to D-lactate via S-lactoyl-glutathione"/>
    <property type="evidence" value="ECO:0007669"/>
    <property type="project" value="UniProtKB-UniRule"/>
</dbReference>
<dbReference type="HAMAP" id="MF_01374">
    <property type="entry name" value="Glyoxalase_2"/>
    <property type="match status" value="1"/>
</dbReference>
<dbReference type="NCBIfam" id="TIGR03413">
    <property type="entry name" value="GSH_gloB"/>
    <property type="match status" value="1"/>
</dbReference>
<comment type="catalytic activity">
    <reaction evidence="1 7">
        <text>an S-(2-hydroxyacyl)glutathione + H2O = a 2-hydroxy carboxylate + glutathione + H(+)</text>
        <dbReference type="Rhea" id="RHEA:21864"/>
        <dbReference type="ChEBI" id="CHEBI:15377"/>
        <dbReference type="ChEBI" id="CHEBI:15378"/>
        <dbReference type="ChEBI" id="CHEBI:57925"/>
        <dbReference type="ChEBI" id="CHEBI:58896"/>
        <dbReference type="ChEBI" id="CHEBI:71261"/>
        <dbReference type="EC" id="3.1.2.6"/>
    </reaction>
</comment>
<dbReference type="UniPathway" id="UPA00619">
    <property type="reaction ID" value="UER00676"/>
</dbReference>
<reference evidence="9 10" key="1">
    <citation type="submission" date="2016-10" db="EMBL/GenBank/DDBJ databases">
        <authorList>
            <person name="de Groot N.N."/>
        </authorList>
    </citation>
    <scope>NUCLEOTIDE SEQUENCE [LARGE SCALE GENOMIC DNA]</scope>
    <source>
        <strain evidence="9 10">DSM 23609</strain>
    </source>
</reference>
<dbReference type="SMART" id="SM00849">
    <property type="entry name" value="Lactamase_B"/>
    <property type="match status" value="1"/>
</dbReference>
<evidence type="ECO:0000256" key="4">
    <source>
        <dbReference type="ARBA" id="ARBA00022723"/>
    </source>
</evidence>
<feature type="domain" description="Metallo-beta-lactamase" evidence="8">
    <location>
        <begin position="12"/>
        <end position="170"/>
    </location>
</feature>
<dbReference type="OrthoDB" id="9802248at2"/>
<sequence length="261" mass="28545">MQVHAIPAFTDNYIWTLIEANRAAVVDPGDAAPVLAFLAERELQLAAILITHHHPDHIGGVPELLRHYEVPVYGPADEAQRIGTLSHRLHDGDELDVLGLRLQVLAVPGHTLGHIAYHCASAIGTGLLLCGDTLFSAGCGRLFEGTPEQMYASLARLAALPPATQVFCTHEYTLSNLAFAQTVEPDNVDVAAHLAQVRTWRHQGRISLPSTLELERRINPFLRTAEPAVRTAAERYAGHALPTETAVFAALRRWKDGFRPT</sequence>
<dbReference type="Pfam" id="PF00753">
    <property type="entry name" value="Lactamase_B"/>
    <property type="match status" value="1"/>
</dbReference>
<dbReference type="Proteomes" id="UP000199771">
    <property type="component" value="Unassembled WGS sequence"/>
</dbReference>
<dbReference type="GO" id="GO:0004416">
    <property type="term" value="F:hydroxyacylglutathione hydrolase activity"/>
    <property type="evidence" value="ECO:0007669"/>
    <property type="project" value="UniProtKB-UniRule"/>
</dbReference>
<dbReference type="EMBL" id="FOOC01000004">
    <property type="protein sequence ID" value="SFF43549.1"/>
    <property type="molecule type" value="Genomic_DNA"/>
</dbReference>
<protein>
    <recommendedName>
        <fullName evidence="7">Hydroxyacylglutathione hydrolase</fullName>
        <ecNumber evidence="7">3.1.2.6</ecNumber>
    </recommendedName>
    <alternativeName>
        <fullName evidence="7">Glyoxalase II</fullName>
        <shortName evidence="7">Glx II</shortName>
    </alternativeName>
</protein>
<dbReference type="InterPro" id="IPR032282">
    <property type="entry name" value="HAGH_C"/>
</dbReference>
<evidence type="ECO:0000256" key="1">
    <source>
        <dbReference type="ARBA" id="ARBA00001623"/>
    </source>
</evidence>
<dbReference type="CDD" id="cd07723">
    <property type="entry name" value="hydroxyacylglutathione_hydrolase_MBL-fold"/>
    <property type="match status" value="1"/>
</dbReference>
<comment type="subunit">
    <text evidence="7">Monomer.</text>
</comment>
<comment type="cofactor">
    <cofactor evidence="7">
        <name>Zn(2+)</name>
        <dbReference type="ChEBI" id="CHEBI:29105"/>
    </cofactor>
    <text evidence="7">Binds 2 Zn(2+) ions per subunit.</text>
</comment>
<evidence type="ECO:0000256" key="3">
    <source>
        <dbReference type="ARBA" id="ARBA00006759"/>
    </source>
</evidence>
<dbReference type="InterPro" id="IPR035680">
    <property type="entry name" value="Clx_II_MBL"/>
</dbReference>
<dbReference type="SUPFAM" id="SSF56281">
    <property type="entry name" value="Metallo-hydrolase/oxidoreductase"/>
    <property type="match status" value="1"/>
</dbReference>
<organism evidence="9 10">
    <name type="scientific">Fontimonas thermophila</name>
    <dbReference type="NCBI Taxonomy" id="1076937"/>
    <lineage>
        <taxon>Bacteria</taxon>
        <taxon>Pseudomonadati</taxon>
        <taxon>Pseudomonadota</taxon>
        <taxon>Gammaproteobacteria</taxon>
        <taxon>Nevskiales</taxon>
        <taxon>Nevskiaceae</taxon>
        <taxon>Fontimonas</taxon>
    </lineage>
</organism>
<feature type="binding site" evidence="7">
    <location>
        <position position="170"/>
    </location>
    <ligand>
        <name>Zn(2+)</name>
        <dbReference type="ChEBI" id="CHEBI:29105"/>
        <label>2</label>
    </ligand>
</feature>
<accession>A0A1I2IMI1</accession>
<comment type="similarity">
    <text evidence="3 7">Belongs to the metallo-beta-lactamase superfamily. Glyoxalase II family.</text>
</comment>
<dbReference type="InterPro" id="IPR050110">
    <property type="entry name" value="Glyoxalase_II_hydrolase"/>
</dbReference>
<evidence type="ECO:0000313" key="10">
    <source>
        <dbReference type="Proteomes" id="UP000199771"/>
    </source>
</evidence>
<dbReference type="STRING" id="1076937.SAMN04488120_10495"/>
<dbReference type="InterPro" id="IPR036866">
    <property type="entry name" value="RibonucZ/Hydroxyglut_hydro"/>
</dbReference>
<dbReference type="EC" id="3.1.2.6" evidence="7"/>
<feature type="binding site" evidence="7">
    <location>
        <position position="52"/>
    </location>
    <ligand>
        <name>Zn(2+)</name>
        <dbReference type="ChEBI" id="CHEBI:29105"/>
        <label>1</label>
    </ligand>
</feature>
<comment type="function">
    <text evidence="7">Thiolesterase that catalyzes the hydrolysis of S-D-lactoyl-glutathione to form glutathione and D-lactic acid.</text>
</comment>
<feature type="binding site" evidence="7">
    <location>
        <position position="110"/>
    </location>
    <ligand>
        <name>Zn(2+)</name>
        <dbReference type="ChEBI" id="CHEBI:29105"/>
        <label>1</label>
    </ligand>
</feature>
<feature type="binding site" evidence="7">
    <location>
        <position position="56"/>
    </location>
    <ligand>
        <name>Zn(2+)</name>
        <dbReference type="ChEBI" id="CHEBI:29105"/>
        <label>2</label>
    </ligand>
</feature>
<proteinExistence type="inferred from homology"/>
<dbReference type="RefSeq" id="WP_091532982.1">
    <property type="nucleotide sequence ID" value="NZ_FOOC01000004.1"/>
</dbReference>
<dbReference type="PANTHER" id="PTHR43705:SF1">
    <property type="entry name" value="HYDROXYACYLGLUTATHIONE HYDROLASE GLOB"/>
    <property type="match status" value="1"/>
</dbReference>
<keyword evidence="6 7" id="KW-0862">Zinc</keyword>
<feature type="binding site" evidence="7">
    <location>
        <position position="132"/>
    </location>
    <ligand>
        <name>Zn(2+)</name>
        <dbReference type="ChEBI" id="CHEBI:29105"/>
        <label>2</label>
    </ligand>
</feature>
<dbReference type="GO" id="GO:0046872">
    <property type="term" value="F:metal ion binding"/>
    <property type="evidence" value="ECO:0007669"/>
    <property type="project" value="UniProtKB-KW"/>
</dbReference>
<dbReference type="AlphaFoldDB" id="A0A1I2IMI1"/>
<dbReference type="Pfam" id="PF16123">
    <property type="entry name" value="HAGH_C"/>
    <property type="match status" value="1"/>
</dbReference>
<dbReference type="InterPro" id="IPR017782">
    <property type="entry name" value="Hydroxyacylglutathione_Hdrlase"/>
</dbReference>
<feature type="binding site" evidence="7">
    <location>
        <position position="132"/>
    </location>
    <ligand>
        <name>Zn(2+)</name>
        <dbReference type="ChEBI" id="CHEBI:29105"/>
        <label>1</label>
    </ligand>
</feature>
<name>A0A1I2IMI1_9GAMM</name>
<gene>
    <name evidence="7" type="primary">gloB</name>
    <name evidence="9" type="ORF">SAMN04488120_10495</name>
</gene>
<feature type="binding site" evidence="7">
    <location>
        <position position="54"/>
    </location>
    <ligand>
        <name>Zn(2+)</name>
        <dbReference type="ChEBI" id="CHEBI:29105"/>
        <label>1</label>
    </ligand>
</feature>
<evidence type="ECO:0000313" key="9">
    <source>
        <dbReference type="EMBL" id="SFF43549.1"/>
    </source>
</evidence>
<keyword evidence="5 7" id="KW-0378">Hydrolase</keyword>
<dbReference type="Gene3D" id="3.60.15.10">
    <property type="entry name" value="Ribonuclease Z/Hydroxyacylglutathione hydrolase-like"/>
    <property type="match status" value="1"/>
</dbReference>